<keyword evidence="2" id="KW-0812">Transmembrane</keyword>
<dbReference type="AlphaFoldDB" id="A0A8J9W4F1"/>
<name>A0A8J9W4F1_BRALA</name>
<feature type="transmembrane region" description="Helical" evidence="2">
    <location>
        <begin position="83"/>
        <end position="115"/>
    </location>
</feature>
<feature type="transmembrane region" description="Helical" evidence="2">
    <location>
        <begin position="55"/>
        <end position="76"/>
    </location>
</feature>
<evidence type="ECO:0000313" key="3">
    <source>
        <dbReference type="EMBL" id="CAH1239663.1"/>
    </source>
</evidence>
<gene>
    <name evidence="3" type="primary">Hypp5863</name>
    <name evidence="3" type="ORF">BLAG_LOCUS3895</name>
</gene>
<keyword evidence="2" id="KW-0472">Membrane</keyword>
<dbReference type="EMBL" id="OV696696">
    <property type="protein sequence ID" value="CAH1239663.1"/>
    <property type="molecule type" value="Genomic_DNA"/>
</dbReference>
<keyword evidence="2" id="KW-1133">Transmembrane helix</keyword>
<reference evidence="3" key="1">
    <citation type="submission" date="2022-01" db="EMBL/GenBank/DDBJ databases">
        <authorList>
            <person name="Braso-Vives M."/>
        </authorList>
    </citation>
    <scope>NUCLEOTIDE SEQUENCE</scope>
</reference>
<evidence type="ECO:0000256" key="1">
    <source>
        <dbReference type="SAM" id="MobiDB-lite"/>
    </source>
</evidence>
<keyword evidence="4" id="KW-1185">Reference proteome</keyword>
<dbReference type="PANTHER" id="PTHR36694">
    <property type="entry name" value="PASIFLORA 1, ISOFORM A-RELATED"/>
    <property type="match status" value="1"/>
</dbReference>
<feature type="transmembrane region" description="Helical" evidence="2">
    <location>
        <begin position="17"/>
        <end position="35"/>
    </location>
</feature>
<feature type="compositionally biased region" description="Pro residues" evidence="1">
    <location>
        <begin position="167"/>
        <end position="183"/>
    </location>
</feature>
<proteinExistence type="predicted"/>
<feature type="region of interest" description="Disordered" evidence="1">
    <location>
        <begin position="166"/>
        <end position="190"/>
    </location>
</feature>
<dbReference type="PANTHER" id="PTHR36694:SF11">
    <property type="entry name" value="LP21121P-RELATED"/>
    <property type="match status" value="1"/>
</dbReference>
<evidence type="ECO:0000313" key="4">
    <source>
        <dbReference type="Proteomes" id="UP000838412"/>
    </source>
</evidence>
<accession>A0A8J9W4F1</accession>
<protein>
    <submittedName>
        <fullName evidence="3">Hypp5863 protein</fullName>
    </submittedName>
</protein>
<evidence type="ECO:0000256" key="2">
    <source>
        <dbReference type="SAM" id="Phobius"/>
    </source>
</evidence>
<feature type="transmembrane region" description="Helical" evidence="2">
    <location>
        <begin position="121"/>
        <end position="148"/>
    </location>
</feature>
<organism evidence="3 4">
    <name type="scientific">Branchiostoma lanceolatum</name>
    <name type="common">Common lancelet</name>
    <name type="synonym">Amphioxus lanceolatum</name>
    <dbReference type="NCBI Taxonomy" id="7740"/>
    <lineage>
        <taxon>Eukaryota</taxon>
        <taxon>Metazoa</taxon>
        <taxon>Chordata</taxon>
        <taxon>Cephalochordata</taxon>
        <taxon>Leptocardii</taxon>
        <taxon>Amphioxiformes</taxon>
        <taxon>Branchiostomatidae</taxon>
        <taxon>Branchiostoma</taxon>
    </lineage>
</organism>
<dbReference type="OrthoDB" id="10002163at2759"/>
<dbReference type="Proteomes" id="UP000838412">
    <property type="component" value="Chromosome 11"/>
</dbReference>
<sequence>MAILKNSCCGCCKLREGSIVVGVLFLILHLINLGMKGNSLSQLAAAGAPVSGTDAAGIAMSVVAIIIDGLMIYGVVQAISALLLVWVVVFVIILVVELIIVIVATVIAIAAVAAATEGGSAIGLTIAILAPVWIIYIVILLLTIYGVLVVYSHYQNLRDGVIDDGSAPPPGAYQPGTAAPPPGDAAGDST</sequence>